<dbReference type="Pfam" id="PF01061">
    <property type="entry name" value="ABC2_membrane"/>
    <property type="match status" value="1"/>
</dbReference>
<dbReference type="PROSITE" id="PS51012">
    <property type="entry name" value="ABC_TM2"/>
    <property type="match status" value="1"/>
</dbReference>
<sequence length="284" mass="30328">MNVPAPALAAPRAARRLTGELAALLVIWQRDMLHYRRDRFKILVTVLQPIMMLTVLGAGLASLLPATPGGADYRTFLFPGMLMMTVQAPAISAGVALVTDRQSGFLREIVMAPVRRETVLIGRCLGGASIATCQGALLLPLAGIARLPYDPITLALLLGEMVINAFMMTALGVLLAIAITRTESFYAVLSIVTMPLIFLSGAMFPVSGLPGWLFSAVLVNPVSYAVDALRRTTVARLPGPVPATLFDGPRWGGWRPPVLLELACIVVAGVAMLALASRRFSRNP</sequence>
<comment type="similarity">
    <text evidence="6">Belongs to the ABC-2 integral membrane protein family.</text>
</comment>
<proteinExistence type="inferred from homology"/>
<keyword evidence="3 6" id="KW-1133">Transmembrane helix</keyword>
<dbReference type="PANTHER" id="PTHR43229">
    <property type="entry name" value="NODULATION PROTEIN J"/>
    <property type="match status" value="1"/>
</dbReference>
<evidence type="ECO:0000256" key="3">
    <source>
        <dbReference type="ARBA" id="ARBA00022989"/>
    </source>
</evidence>
<comment type="caution">
    <text evidence="8">The sequence shown here is derived from an EMBL/GenBank/DDBJ whole genome shotgun (WGS) entry which is preliminary data.</text>
</comment>
<feature type="transmembrane region" description="Helical" evidence="6">
    <location>
        <begin position="42"/>
        <end position="64"/>
    </location>
</feature>
<evidence type="ECO:0000259" key="7">
    <source>
        <dbReference type="PROSITE" id="PS51012"/>
    </source>
</evidence>
<evidence type="ECO:0000256" key="2">
    <source>
        <dbReference type="ARBA" id="ARBA00022692"/>
    </source>
</evidence>
<organism evidence="8 9">
    <name type="scientific">Actinoallomurus iriomotensis</name>
    <dbReference type="NCBI Taxonomy" id="478107"/>
    <lineage>
        <taxon>Bacteria</taxon>
        <taxon>Bacillati</taxon>
        <taxon>Actinomycetota</taxon>
        <taxon>Actinomycetes</taxon>
        <taxon>Streptosporangiales</taxon>
        <taxon>Thermomonosporaceae</taxon>
        <taxon>Actinoallomurus</taxon>
    </lineage>
</organism>
<reference evidence="8" key="1">
    <citation type="submission" date="2023-03" db="EMBL/GenBank/DDBJ databases">
        <title>Actinoallomurus iriomotensis NBRC 103681.</title>
        <authorList>
            <person name="Ichikawa N."/>
            <person name="Sato H."/>
            <person name="Tonouchi N."/>
        </authorList>
    </citation>
    <scope>NUCLEOTIDE SEQUENCE</scope>
    <source>
        <strain evidence="8">NBRC 103681</strain>
    </source>
</reference>
<keyword evidence="5" id="KW-0046">Antibiotic resistance</keyword>
<dbReference type="InterPro" id="IPR013525">
    <property type="entry name" value="ABC2_TM"/>
</dbReference>
<dbReference type="Proteomes" id="UP001165135">
    <property type="component" value="Unassembled WGS sequence"/>
</dbReference>
<evidence type="ECO:0000256" key="1">
    <source>
        <dbReference type="ARBA" id="ARBA00004141"/>
    </source>
</evidence>
<evidence type="ECO:0000256" key="5">
    <source>
        <dbReference type="ARBA" id="ARBA00023251"/>
    </source>
</evidence>
<dbReference type="RefSeq" id="WP_285630674.1">
    <property type="nucleotide sequence ID" value="NZ_BSTJ01000011.1"/>
</dbReference>
<dbReference type="PIRSF" id="PIRSF006648">
    <property type="entry name" value="DrrB"/>
    <property type="match status" value="1"/>
</dbReference>
<gene>
    <name evidence="8" type="ORF">Airi01_076210</name>
</gene>
<dbReference type="GO" id="GO:0140359">
    <property type="term" value="F:ABC-type transporter activity"/>
    <property type="evidence" value="ECO:0007669"/>
    <property type="project" value="InterPro"/>
</dbReference>
<keyword evidence="4 6" id="KW-0472">Membrane</keyword>
<evidence type="ECO:0000256" key="4">
    <source>
        <dbReference type="ARBA" id="ARBA00023136"/>
    </source>
</evidence>
<dbReference type="GO" id="GO:0046677">
    <property type="term" value="P:response to antibiotic"/>
    <property type="evidence" value="ECO:0007669"/>
    <property type="project" value="UniProtKB-KW"/>
</dbReference>
<evidence type="ECO:0000313" key="8">
    <source>
        <dbReference type="EMBL" id="GLY79354.1"/>
    </source>
</evidence>
<feature type="transmembrane region" description="Helical" evidence="6">
    <location>
        <begin position="120"/>
        <end position="142"/>
    </location>
</feature>
<dbReference type="PRINTS" id="PR00164">
    <property type="entry name" value="ABC2TRNSPORT"/>
</dbReference>
<keyword evidence="6" id="KW-0813">Transport</keyword>
<dbReference type="GO" id="GO:0043190">
    <property type="term" value="C:ATP-binding cassette (ABC) transporter complex"/>
    <property type="evidence" value="ECO:0007669"/>
    <property type="project" value="InterPro"/>
</dbReference>
<feature type="transmembrane region" description="Helical" evidence="6">
    <location>
        <begin position="185"/>
        <end position="204"/>
    </location>
</feature>
<dbReference type="PANTHER" id="PTHR43229:SF2">
    <property type="entry name" value="NODULATION PROTEIN J"/>
    <property type="match status" value="1"/>
</dbReference>
<dbReference type="AlphaFoldDB" id="A0A9W6RP87"/>
<name>A0A9W6RP87_9ACTN</name>
<feature type="domain" description="ABC transmembrane type-2" evidence="7">
    <location>
        <begin position="40"/>
        <end position="283"/>
    </location>
</feature>
<feature type="transmembrane region" description="Helical" evidence="6">
    <location>
        <begin position="154"/>
        <end position="178"/>
    </location>
</feature>
<protein>
    <recommendedName>
        <fullName evidence="6">Transport permease protein</fullName>
    </recommendedName>
</protein>
<evidence type="ECO:0000256" key="6">
    <source>
        <dbReference type="RuleBase" id="RU361157"/>
    </source>
</evidence>
<dbReference type="InterPro" id="IPR000412">
    <property type="entry name" value="ABC_2_transport"/>
</dbReference>
<evidence type="ECO:0000313" key="9">
    <source>
        <dbReference type="Proteomes" id="UP001165135"/>
    </source>
</evidence>
<feature type="transmembrane region" description="Helical" evidence="6">
    <location>
        <begin position="76"/>
        <end position="99"/>
    </location>
</feature>
<dbReference type="InterPro" id="IPR047817">
    <property type="entry name" value="ABC2_TM_bact-type"/>
</dbReference>
<accession>A0A9W6RP87</accession>
<dbReference type="InterPro" id="IPR051784">
    <property type="entry name" value="Nod_factor_ABC_transporter"/>
</dbReference>
<keyword evidence="6" id="KW-1003">Cell membrane</keyword>
<dbReference type="EMBL" id="BSTJ01000011">
    <property type="protein sequence ID" value="GLY79354.1"/>
    <property type="molecule type" value="Genomic_DNA"/>
</dbReference>
<comment type="subcellular location">
    <subcellularLocation>
        <location evidence="6">Cell membrane</location>
        <topology evidence="6">Multi-pass membrane protein</topology>
    </subcellularLocation>
    <subcellularLocation>
        <location evidence="1">Membrane</location>
        <topology evidence="1">Multi-pass membrane protein</topology>
    </subcellularLocation>
</comment>
<keyword evidence="2 6" id="KW-0812">Transmembrane</keyword>
<feature type="transmembrane region" description="Helical" evidence="6">
    <location>
        <begin position="258"/>
        <end position="276"/>
    </location>
</feature>